<organism evidence="3 4">
    <name type="scientific">Fodinibius salipaludis</name>
    <dbReference type="NCBI Taxonomy" id="2032627"/>
    <lineage>
        <taxon>Bacteria</taxon>
        <taxon>Pseudomonadati</taxon>
        <taxon>Balneolota</taxon>
        <taxon>Balneolia</taxon>
        <taxon>Balneolales</taxon>
        <taxon>Balneolaceae</taxon>
        <taxon>Fodinibius</taxon>
    </lineage>
</organism>
<comment type="caution">
    <text evidence="3">The sequence shown here is derived from an EMBL/GenBank/DDBJ whole genome shotgun (WGS) entry which is preliminary data.</text>
</comment>
<keyword evidence="1" id="KW-1133">Transmembrane helix</keyword>
<dbReference type="InterPro" id="IPR036365">
    <property type="entry name" value="PGBD-like_sf"/>
</dbReference>
<proteinExistence type="predicted"/>
<evidence type="ECO:0000313" key="3">
    <source>
        <dbReference type="EMBL" id="PAU94239.1"/>
    </source>
</evidence>
<reference evidence="3 4" key="1">
    <citation type="submission" date="2017-08" db="EMBL/GenBank/DDBJ databases">
        <title>Aliifodinibius alkalisoli sp. nov., isolated from saline alkaline soil.</title>
        <authorList>
            <person name="Liu D."/>
            <person name="Zhang G."/>
        </authorList>
    </citation>
    <scope>NUCLEOTIDE SEQUENCE [LARGE SCALE GENOMIC DNA]</scope>
    <source>
        <strain evidence="3 4">WN023</strain>
    </source>
</reference>
<keyword evidence="1" id="KW-0812">Transmembrane</keyword>
<evidence type="ECO:0000259" key="2">
    <source>
        <dbReference type="Pfam" id="PF01471"/>
    </source>
</evidence>
<dbReference type="InterPro" id="IPR002477">
    <property type="entry name" value="Peptidoglycan-bd-like"/>
</dbReference>
<evidence type="ECO:0000256" key="1">
    <source>
        <dbReference type="SAM" id="Phobius"/>
    </source>
</evidence>
<evidence type="ECO:0000313" key="4">
    <source>
        <dbReference type="Proteomes" id="UP000218831"/>
    </source>
</evidence>
<accession>A0A2A2GBL3</accession>
<dbReference type="RefSeq" id="WP_095606370.1">
    <property type="nucleotide sequence ID" value="NZ_NSKE01000005.1"/>
</dbReference>
<feature type="transmembrane region" description="Helical" evidence="1">
    <location>
        <begin position="84"/>
        <end position="101"/>
    </location>
</feature>
<dbReference type="Pfam" id="PF01471">
    <property type="entry name" value="PG_binding_1"/>
    <property type="match status" value="1"/>
</dbReference>
<gene>
    <name evidence="3" type="ORF">CK503_08480</name>
</gene>
<name>A0A2A2GBL3_9BACT</name>
<dbReference type="AlphaFoldDB" id="A0A2A2GBL3"/>
<keyword evidence="4" id="KW-1185">Reference proteome</keyword>
<protein>
    <recommendedName>
        <fullName evidence="2">Peptidoglycan binding-like domain-containing protein</fullName>
    </recommendedName>
</protein>
<feature type="domain" description="Peptidoglycan binding-like" evidence="2">
    <location>
        <begin position="9"/>
        <end position="66"/>
    </location>
</feature>
<sequence>MTLRIGDKGPQVMHLQSALKALGIGLPKYGIDGIFGSETQAAVKQAQQQLGLPTSGIADGVLLNRLGISQQSLQVPTKGALPKPALLVLGTIAIIGIGIAIKRTKRD</sequence>
<dbReference type="EMBL" id="NSKE01000005">
    <property type="protein sequence ID" value="PAU94239.1"/>
    <property type="molecule type" value="Genomic_DNA"/>
</dbReference>
<dbReference type="InterPro" id="IPR036366">
    <property type="entry name" value="PGBDSf"/>
</dbReference>
<keyword evidence="1" id="KW-0472">Membrane</keyword>
<dbReference type="SUPFAM" id="SSF47090">
    <property type="entry name" value="PGBD-like"/>
    <property type="match status" value="1"/>
</dbReference>
<dbReference type="Proteomes" id="UP000218831">
    <property type="component" value="Unassembled WGS sequence"/>
</dbReference>
<dbReference type="Gene3D" id="1.10.101.10">
    <property type="entry name" value="PGBD-like superfamily/PGBD"/>
    <property type="match status" value="1"/>
</dbReference>
<dbReference type="OrthoDB" id="5623159at2"/>